<dbReference type="Gene3D" id="1.10.3720.10">
    <property type="entry name" value="MetI-like"/>
    <property type="match status" value="1"/>
</dbReference>
<dbReference type="InterPro" id="IPR035906">
    <property type="entry name" value="MetI-like_sf"/>
</dbReference>
<evidence type="ECO:0000256" key="4">
    <source>
        <dbReference type="ARBA" id="ARBA00022692"/>
    </source>
</evidence>
<dbReference type="Pfam" id="PF19300">
    <property type="entry name" value="BPD_transp_1_N"/>
    <property type="match status" value="1"/>
</dbReference>
<evidence type="ECO:0000313" key="10">
    <source>
        <dbReference type="Proteomes" id="UP001501581"/>
    </source>
</evidence>
<dbReference type="InterPro" id="IPR000515">
    <property type="entry name" value="MetI-like"/>
</dbReference>
<keyword evidence="10" id="KW-1185">Reference proteome</keyword>
<dbReference type="PANTHER" id="PTHR43163">
    <property type="entry name" value="DIPEPTIDE TRANSPORT SYSTEM PERMEASE PROTEIN DPPB-RELATED"/>
    <property type="match status" value="1"/>
</dbReference>
<gene>
    <name evidence="9" type="ORF">GCM10009668_13430</name>
</gene>
<feature type="transmembrane region" description="Helical" evidence="7">
    <location>
        <begin position="281"/>
        <end position="307"/>
    </location>
</feature>
<keyword evidence="4 7" id="KW-0812">Transmembrane</keyword>
<evidence type="ECO:0000259" key="8">
    <source>
        <dbReference type="PROSITE" id="PS50928"/>
    </source>
</evidence>
<feature type="domain" description="ABC transmembrane type-1" evidence="8">
    <location>
        <begin position="95"/>
        <end position="304"/>
    </location>
</feature>
<evidence type="ECO:0000256" key="5">
    <source>
        <dbReference type="ARBA" id="ARBA00022989"/>
    </source>
</evidence>
<comment type="similarity">
    <text evidence="7">Belongs to the binding-protein-dependent transport system permease family.</text>
</comment>
<evidence type="ECO:0000256" key="3">
    <source>
        <dbReference type="ARBA" id="ARBA00022475"/>
    </source>
</evidence>
<feature type="transmembrane region" description="Helical" evidence="7">
    <location>
        <begin position="99"/>
        <end position="122"/>
    </location>
</feature>
<evidence type="ECO:0000256" key="1">
    <source>
        <dbReference type="ARBA" id="ARBA00004651"/>
    </source>
</evidence>
<dbReference type="SUPFAM" id="SSF161098">
    <property type="entry name" value="MetI-like"/>
    <property type="match status" value="1"/>
</dbReference>
<name>A0ABP4EBI3_9ACTN</name>
<evidence type="ECO:0000256" key="6">
    <source>
        <dbReference type="ARBA" id="ARBA00023136"/>
    </source>
</evidence>
<feature type="transmembrane region" description="Helical" evidence="7">
    <location>
        <begin position="134"/>
        <end position="162"/>
    </location>
</feature>
<dbReference type="PANTHER" id="PTHR43163:SF3">
    <property type="entry name" value="PEPTIDE ABC TRANSPORTER PERMEASE PROTEIN"/>
    <property type="match status" value="1"/>
</dbReference>
<accession>A0ABP4EBI3</accession>
<dbReference type="CDD" id="cd06261">
    <property type="entry name" value="TM_PBP2"/>
    <property type="match status" value="1"/>
</dbReference>
<dbReference type="RefSeq" id="WP_343992636.1">
    <property type="nucleotide sequence ID" value="NZ_BAAALG010000005.1"/>
</dbReference>
<protein>
    <submittedName>
        <fullName evidence="9">ABC transporter permease</fullName>
    </submittedName>
</protein>
<evidence type="ECO:0000313" key="9">
    <source>
        <dbReference type="EMBL" id="GAA1097619.1"/>
    </source>
</evidence>
<sequence length="313" mass="33379">MTLYALRRLAVALPILVAVTFCVFALVDLAPGDPAAAIAGENPTPERINEIRVMLGLDEPLLTRYVSWFTAAVQADLGSSLANGQSVTEVIGDRLPVTISLVFVAMLITLVVGLAAGMLAALRHGRPTDRVITALASGAIALPPFWVALVLVLLFSVNLGWFPSIGYEPLSAGLWPWLSHLLLPAIALSLLPMAEVTMQFRQALATVLKLDYITNAEARGLSRPRVLGKHAAKNAAVPVTTVFAYRFAQVLGGTVAIESVFDLPGIGRLAVNSVLSRDIPVLLGLVALTTLIVLVINLLVDISYGYFNPKVRT</sequence>
<evidence type="ECO:0000256" key="7">
    <source>
        <dbReference type="RuleBase" id="RU363032"/>
    </source>
</evidence>
<reference evidence="10" key="1">
    <citation type="journal article" date="2019" name="Int. J. Syst. Evol. Microbiol.">
        <title>The Global Catalogue of Microorganisms (GCM) 10K type strain sequencing project: providing services to taxonomists for standard genome sequencing and annotation.</title>
        <authorList>
            <consortium name="The Broad Institute Genomics Platform"/>
            <consortium name="The Broad Institute Genome Sequencing Center for Infectious Disease"/>
            <person name="Wu L."/>
            <person name="Ma J."/>
        </authorList>
    </citation>
    <scope>NUCLEOTIDE SEQUENCE [LARGE SCALE GENOMIC DNA]</scope>
    <source>
        <strain evidence="10">JCM 13008</strain>
    </source>
</reference>
<organism evidence="9 10">
    <name type="scientific">Nocardioides dubius</name>
    <dbReference type="NCBI Taxonomy" id="317019"/>
    <lineage>
        <taxon>Bacteria</taxon>
        <taxon>Bacillati</taxon>
        <taxon>Actinomycetota</taxon>
        <taxon>Actinomycetes</taxon>
        <taxon>Propionibacteriales</taxon>
        <taxon>Nocardioidaceae</taxon>
        <taxon>Nocardioides</taxon>
    </lineage>
</organism>
<comment type="subcellular location">
    <subcellularLocation>
        <location evidence="1 7">Cell membrane</location>
        <topology evidence="1 7">Multi-pass membrane protein</topology>
    </subcellularLocation>
</comment>
<keyword evidence="3" id="KW-1003">Cell membrane</keyword>
<dbReference type="Proteomes" id="UP001501581">
    <property type="component" value="Unassembled WGS sequence"/>
</dbReference>
<feature type="transmembrane region" description="Helical" evidence="7">
    <location>
        <begin position="174"/>
        <end position="194"/>
    </location>
</feature>
<comment type="caution">
    <text evidence="9">The sequence shown here is derived from an EMBL/GenBank/DDBJ whole genome shotgun (WGS) entry which is preliminary data.</text>
</comment>
<keyword evidence="2 7" id="KW-0813">Transport</keyword>
<dbReference type="PROSITE" id="PS50928">
    <property type="entry name" value="ABC_TM1"/>
    <property type="match status" value="1"/>
</dbReference>
<keyword evidence="6 7" id="KW-0472">Membrane</keyword>
<dbReference type="Pfam" id="PF00528">
    <property type="entry name" value="BPD_transp_1"/>
    <property type="match status" value="1"/>
</dbReference>
<proteinExistence type="inferred from homology"/>
<dbReference type="EMBL" id="BAAALG010000005">
    <property type="protein sequence ID" value="GAA1097619.1"/>
    <property type="molecule type" value="Genomic_DNA"/>
</dbReference>
<dbReference type="InterPro" id="IPR045621">
    <property type="entry name" value="BPD_transp_1_N"/>
</dbReference>
<keyword evidence="5 7" id="KW-1133">Transmembrane helix</keyword>
<evidence type="ECO:0000256" key="2">
    <source>
        <dbReference type="ARBA" id="ARBA00022448"/>
    </source>
</evidence>